<dbReference type="CDD" id="cd07960">
    <property type="entry name" value="Anticodon_Ia_Ile_BEm"/>
    <property type="match status" value="1"/>
</dbReference>
<reference evidence="9" key="2">
    <citation type="journal article" date="2014" name="PLoS ONE">
        <title>Genome and Transcriptome Analysis of the Fungal Pathogen Fusarium oxysporum f. sp. cubense Causing Banana Vascular Wilt Disease.</title>
        <authorList>
            <person name="Guo L."/>
            <person name="Han L."/>
            <person name="Yang L."/>
            <person name="Zeng H."/>
            <person name="Fan D."/>
            <person name="Zhu Y."/>
            <person name="Feng Y."/>
            <person name="Wang G."/>
            <person name="Peng C."/>
            <person name="Jiang X."/>
            <person name="Zhou D."/>
            <person name="Ni P."/>
            <person name="Liang C."/>
            <person name="Liu L."/>
            <person name="Wang J."/>
            <person name="Mao C."/>
            <person name="Fang X."/>
            <person name="Peng M."/>
            <person name="Huang J."/>
        </authorList>
    </citation>
    <scope>NUCLEOTIDE SEQUENCE [LARGE SCALE GENOMIC DNA]</scope>
    <source>
        <strain evidence="9">race 1</strain>
    </source>
</reference>
<feature type="domain" description="Aminoacyl-tRNA synthetase class Ia" evidence="6">
    <location>
        <begin position="2"/>
        <end position="135"/>
    </location>
</feature>
<evidence type="ECO:0000259" key="6">
    <source>
        <dbReference type="Pfam" id="PF00133"/>
    </source>
</evidence>
<gene>
    <name evidence="8" type="ORF">FOC1_g10016322</name>
</gene>
<dbReference type="InterPro" id="IPR013155">
    <property type="entry name" value="M/V/L/I-tRNA-synth_anticd-bd"/>
</dbReference>
<dbReference type="Pfam" id="PF08264">
    <property type="entry name" value="Anticodon_1"/>
    <property type="match status" value="1"/>
</dbReference>
<dbReference type="InterPro" id="IPR009080">
    <property type="entry name" value="tRNAsynth_Ia_anticodon-bd"/>
</dbReference>
<dbReference type="InterPro" id="IPR033708">
    <property type="entry name" value="Anticodon_Ile_BEm"/>
</dbReference>
<name>N4TV65_FUSC1</name>
<dbReference type="VEuPathDB" id="FungiDB:FOC1_g10016322"/>
<dbReference type="AlphaFoldDB" id="N4TV65"/>
<keyword evidence="1" id="KW-0436">Ligase</keyword>
<dbReference type="GO" id="GO:0032543">
    <property type="term" value="P:mitochondrial translation"/>
    <property type="evidence" value="ECO:0007669"/>
    <property type="project" value="TreeGrafter"/>
</dbReference>
<dbReference type="InterPro" id="IPR014729">
    <property type="entry name" value="Rossmann-like_a/b/a_fold"/>
</dbReference>
<dbReference type="InterPro" id="IPR050081">
    <property type="entry name" value="Ile-tRNA_ligase"/>
</dbReference>
<dbReference type="SUPFAM" id="SSF47323">
    <property type="entry name" value="Anticodon-binding domain of a subclass of class I aminoacyl-tRNA synthetases"/>
    <property type="match status" value="1"/>
</dbReference>
<dbReference type="HOGENOM" id="CLU_001493_7_3_1"/>
<proteinExistence type="predicted"/>
<dbReference type="GO" id="GO:0006428">
    <property type="term" value="P:isoleucyl-tRNA aminoacylation"/>
    <property type="evidence" value="ECO:0007669"/>
    <property type="project" value="TreeGrafter"/>
</dbReference>
<feature type="domain" description="Methionyl/Valyl/Leucyl/Isoleucyl-tRNA synthetase anticodon-binding" evidence="7">
    <location>
        <begin position="176"/>
        <end position="273"/>
    </location>
</feature>
<evidence type="ECO:0000313" key="8">
    <source>
        <dbReference type="EMBL" id="ENH61505.1"/>
    </source>
</evidence>
<evidence type="ECO:0000256" key="2">
    <source>
        <dbReference type="ARBA" id="ARBA00022741"/>
    </source>
</evidence>
<keyword evidence="4" id="KW-0648">Protein biosynthesis</keyword>
<keyword evidence="3" id="KW-0067">ATP-binding</keyword>
<reference evidence="9" key="1">
    <citation type="submission" date="2012-09" db="EMBL/GenBank/DDBJ databases">
        <title>Genome sequencing and comparative transcriptomics of race 1 and race 4 of banana pathogen: Fusarium oxysporum f. sp. cubense.</title>
        <authorList>
            <person name="Fang X."/>
            <person name="Huang J."/>
        </authorList>
    </citation>
    <scope>NUCLEOTIDE SEQUENCE [LARGE SCALE GENOMIC DNA]</scope>
    <source>
        <strain evidence="9">race 1</strain>
    </source>
</reference>
<organism evidence="8 9">
    <name type="scientific">Fusarium oxysporum f. sp. cubense (strain race 1)</name>
    <name type="common">Panama disease fungus</name>
    <dbReference type="NCBI Taxonomy" id="1229664"/>
    <lineage>
        <taxon>Eukaryota</taxon>
        <taxon>Fungi</taxon>
        <taxon>Dikarya</taxon>
        <taxon>Ascomycota</taxon>
        <taxon>Pezizomycotina</taxon>
        <taxon>Sordariomycetes</taxon>
        <taxon>Hypocreomycetidae</taxon>
        <taxon>Hypocreales</taxon>
        <taxon>Nectriaceae</taxon>
        <taxon>Fusarium</taxon>
        <taxon>Fusarium oxysporum species complex</taxon>
    </lineage>
</organism>
<evidence type="ECO:0000313" key="9">
    <source>
        <dbReference type="Proteomes" id="UP000016928"/>
    </source>
</evidence>
<dbReference type="Gene3D" id="1.10.730.20">
    <property type="match status" value="1"/>
</dbReference>
<dbReference type="EMBL" id="KB731261">
    <property type="protein sequence ID" value="ENH61505.1"/>
    <property type="molecule type" value="Genomic_DNA"/>
</dbReference>
<evidence type="ECO:0000256" key="3">
    <source>
        <dbReference type="ARBA" id="ARBA00022840"/>
    </source>
</evidence>
<protein>
    <submittedName>
        <fullName evidence="8">Isoleucyl-tRNA synthetase</fullName>
    </submittedName>
</protein>
<evidence type="ECO:0000256" key="4">
    <source>
        <dbReference type="ARBA" id="ARBA00022917"/>
    </source>
</evidence>
<dbReference type="GO" id="GO:0004822">
    <property type="term" value="F:isoleucine-tRNA ligase activity"/>
    <property type="evidence" value="ECO:0007669"/>
    <property type="project" value="TreeGrafter"/>
</dbReference>
<evidence type="ECO:0000256" key="1">
    <source>
        <dbReference type="ARBA" id="ARBA00022598"/>
    </source>
</evidence>
<dbReference type="PANTHER" id="PTHR42765:SF1">
    <property type="entry name" value="ISOLEUCINE--TRNA LIGASE, MITOCHONDRIAL"/>
    <property type="match status" value="1"/>
</dbReference>
<dbReference type="Pfam" id="PF00133">
    <property type="entry name" value="tRNA-synt_1"/>
    <property type="match status" value="1"/>
</dbReference>
<dbReference type="OMA" id="WILRQSH"/>
<dbReference type="STRING" id="1229664.N4TV65"/>
<dbReference type="Gene3D" id="3.40.50.620">
    <property type="entry name" value="HUPs"/>
    <property type="match status" value="1"/>
</dbReference>
<accession>N4TV65</accession>
<sequence length="421" mass="46967">MEGKYRRGTDTMDVWFDSGSSWTETEGPADVYLEGSDQHRGWFQSSLLTYVATQTSKETTGKASAPFKTLITHGFTLDGKGKKMSKSEGNMIVPNEVIKGLLSQAYSRGNRLKLDPLGPDAIRLWAASADFTSDVLIGPNILRPVNASLIKYRTIIKMLLGSIYPEARQSPLTKLDQMALVQLSDTMSEVMQSYNDFEFYRAVSTINRWVATDLSAFYLEALKDRLYCGDGGGVLEPILIGFLRMLAPITPMLVEEAWSFRPEWMTEDTSLISPARQLYDDPLVDPMRLTLPQDVVRKDQSIITEVHGAVKATLEDARTAKALGSSLQSAVYLEVEDGKAAAVLGRYMDELHDIFVVSSVQVNEPLPENPAWAFQKEFEIQDAKVNVHVLPPKQEKCSRCWRYMAPKEDALCGRCEEVVGA</sequence>
<dbReference type="InterPro" id="IPR002300">
    <property type="entry name" value="aa-tRNA-synth_Ia"/>
</dbReference>
<dbReference type="Proteomes" id="UP000016928">
    <property type="component" value="Unassembled WGS sequence"/>
</dbReference>
<evidence type="ECO:0000259" key="7">
    <source>
        <dbReference type="Pfam" id="PF08264"/>
    </source>
</evidence>
<dbReference type="GO" id="GO:0000049">
    <property type="term" value="F:tRNA binding"/>
    <property type="evidence" value="ECO:0007669"/>
    <property type="project" value="InterPro"/>
</dbReference>
<dbReference type="GO" id="GO:0005739">
    <property type="term" value="C:mitochondrion"/>
    <property type="evidence" value="ECO:0007669"/>
    <property type="project" value="TreeGrafter"/>
</dbReference>
<keyword evidence="5 8" id="KW-0030">Aminoacyl-tRNA synthetase</keyword>
<dbReference type="GO" id="GO:0005524">
    <property type="term" value="F:ATP binding"/>
    <property type="evidence" value="ECO:0007669"/>
    <property type="project" value="UniProtKB-KW"/>
</dbReference>
<keyword evidence="2" id="KW-0547">Nucleotide-binding</keyword>
<evidence type="ECO:0000256" key="5">
    <source>
        <dbReference type="ARBA" id="ARBA00023146"/>
    </source>
</evidence>
<dbReference type="PANTHER" id="PTHR42765">
    <property type="entry name" value="SOLEUCYL-TRNA SYNTHETASE"/>
    <property type="match status" value="1"/>
</dbReference>
<dbReference type="SUPFAM" id="SSF52374">
    <property type="entry name" value="Nucleotidylyl transferase"/>
    <property type="match status" value="1"/>
</dbReference>